<dbReference type="PANTHER" id="PTHR33728">
    <property type="entry name" value="CTTNBP 2 AMINO-TERMINAL-LIKE PROTEIN"/>
    <property type="match status" value="1"/>
</dbReference>
<dbReference type="AlphaFoldDB" id="A0A8J5FGP5"/>
<evidence type="ECO:0000256" key="2">
    <source>
        <dbReference type="SAM" id="Phobius"/>
    </source>
</evidence>
<organism evidence="3 4">
    <name type="scientific">Zingiber officinale</name>
    <name type="common">Ginger</name>
    <name type="synonym">Amomum zingiber</name>
    <dbReference type="NCBI Taxonomy" id="94328"/>
    <lineage>
        <taxon>Eukaryota</taxon>
        <taxon>Viridiplantae</taxon>
        <taxon>Streptophyta</taxon>
        <taxon>Embryophyta</taxon>
        <taxon>Tracheophyta</taxon>
        <taxon>Spermatophyta</taxon>
        <taxon>Magnoliopsida</taxon>
        <taxon>Liliopsida</taxon>
        <taxon>Zingiberales</taxon>
        <taxon>Zingiberaceae</taxon>
        <taxon>Zingiber</taxon>
    </lineage>
</organism>
<accession>A0A8J5FGP5</accession>
<evidence type="ECO:0000256" key="1">
    <source>
        <dbReference type="SAM" id="MobiDB-lite"/>
    </source>
</evidence>
<reference evidence="3 4" key="1">
    <citation type="submission" date="2020-08" db="EMBL/GenBank/DDBJ databases">
        <title>Plant Genome Project.</title>
        <authorList>
            <person name="Zhang R.-G."/>
        </authorList>
    </citation>
    <scope>NUCLEOTIDE SEQUENCE [LARGE SCALE GENOMIC DNA]</scope>
    <source>
        <tissue evidence="3">Rhizome</tissue>
    </source>
</reference>
<name>A0A8J5FGP5_ZINOF</name>
<sequence>MRRTILSMNAISFGLVATAILVSMFLIMALFEHLIAPRVSLLRSSRRNARDSSSEIRRSHAPVHSHEKAQTSATVGNEHEGDVFVVMPGEKHPTFLALPSPREGMTWPSSGP</sequence>
<gene>
    <name evidence="3" type="ORF">ZIOFF_060409</name>
</gene>
<dbReference type="EMBL" id="JACMSC010000016">
    <property type="protein sequence ID" value="KAG6483755.1"/>
    <property type="molecule type" value="Genomic_DNA"/>
</dbReference>
<protein>
    <submittedName>
        <fullName evidence="3">Uncharacterized protein</fullName>
    </submittedName>
</protein>
<keyword evidence="2" id="KW-1133">Transmembrane helix</keyword>
<feature type="transmembrane region" description="Helical" evidence="2">
    <location>
        <begin position="12"/>
        <end position="31"/>
    </location>
</feature>
<feature type="compositionally biased region" description="Basic and acidic residues" evidence="1">
    <location>
        <begin position="48"/>
        <end position="69"/>
    </location>
</feature>
<keyword evidence="2" id="KW-0812">Transmembrane</keyword>
<comment type="caution">
    <text evidence="3">The sequence shown here is derived from an EMBL/GenBank/DDBJ whole genome shotgun (WGS) entry which is preliminary data.</text>
</comment>
<evidence type="ECO:0000313" key="4">
    <source>
        <dbReference type="Proteomes" id="UP000734854"/>
    </source>
</evidence>
<dbReference type="Proteomes" id="UP000734854">
    <property type="component" value="Unassembled WGS sequence"/>
</dbReference>
<keyword evidence="4" id="KW-1185">Reference proteome</keyword>
<keyword evidence="2" id="KW-0472">Membrane</keyword>
<feature type="region of interest" description="Disordered" evidence="1">
    <location>
        <begin position="44"/>
        <end position="82"/>
    </location>
</feature>
<proteinExistence type="predicted"/>
<evidence type="ECO:0000313" key="3">
    <source>
        <dbReference type="EMBL" id="KAG6483755.1"/>
    </source>
</evidence>
<dbReference type="PANTHER" id="PTHR33728:SF3">
    <property type="entry name" value="MULTIDRUG RESISTANCE PROTEIN"/>
    <property type="match status" value="1"/>
</dbReference>